<accession>A0A3M0ITV0</accession>
<dbReference type="EMBL" id="PENI01000006">
    <property type="protein sequence ID" value="RMB85596.1"/>
    <property type="molecule type" value="Genomic_DNA"/>
</dbReference>
<feature type="region of interest" description="Disordered" evidence="1">
    <location>
        <begin position="1"/>
        <end position="27"/>
    </location>
</feature>
<reference evidence="2 3" key="1">
    <citation type="submission" date="2017-11" db="EMBL/GenBank/DDBJ databases">
        <title>Draft genome of actinobacteria isolated from guarana (Paullinia cupana (Mart.) Ducke.</title>
        <authorList>
            <person name="Siqueira K.A."/>
            <person name="Liotti R.G."/>
            <person name="Mendes T.A.O."/>
            <person name="Soares M.A."/>
        </authorList>
    </citation>
    <scope>NUCLEOTIDE SEQUENCE [LARGE SCALE GENOMIC DNA]</scope>
    <source>
        <strain evidence="2 3">193</strain>
    </source>
</reference>
<name>A0A3M0ITV0_9ACTN</name>
<protein>
    <submittedName>
        <fullName evidence="2">Uncharacterized protein</fullName>
    </submittedName>
</protein>
<dbReference type="AlphaFoldDB" id="A0A3M0ITV0"/>
<gene>
    <name evidence="2" type="ORF">CTZ28_12450</name>
</gene>
<comment type="caution">
    <text evidence="2">The sequence shown here is derived from an EMBL/GenBank/DDBJ whole genome shotgun (WGS) entry which is preliminary data.</text>
</comment>
<sequence length="91" mass="10238">MNPLTRLRQVVQPGTGHRRATRRPRRAEETVPLVVLMRPTEAMVNDLAYCPAEERTTLHAFLRTGGRVCWTCRTRTLHDPLTSTPTTGGAE</sequence>
<organism evidence="2 3">
    <name type="scientific">Streptomyces shenzhenensis</name>
    <dbReference type="NCBI Taxonomy" id="943815"/>
    <lineage>
        <taxon>Bacteria</taxon>
        <taxon>Bacillati</taxon>
        <taxon>Actinomycetota</taxon>
        <taxon>Actinomycetes</taxon>
        <taxon>Kitasatosporales</taxon>
        <taxon>Streptomycetaceae</taxon>
        <taxon>Streptomyces</taxon>
    </lineage>
</organism>
<feature type="compositionally biased region" description="Basic residues" evidence="1">
    <location>
        <begin position="16"/>
        <end position="25"/>
    </location>
</feature>
<evidence type="ECO:0000256" key="1">
    <source>
        <dbReference type="SAM" id="MobiDB-lite"/>
    </source>
</evidence>
<dbReference type="RefSeq" id="WP_121889418.1">
    <property type="nucleotide sequence ID" value="NZ_PENI01000006.1"/>
</dbReference>
<dbReference type="OrthoDB" id="4337973at2"/>
<evidence type="ECO:0000313" key="2">
    <source>
        <dbReference type="EMBL" id="RMB85596.1"/>
    </source>
</evidence>
<evidence type="ECO:0000313" key="3">
    <source>
        <dbReference type="Proteomes" id="UP000270471"/>
    </source>
</evidence>
<keyword evidence="3" id="KW-1185">Reference proteome</keyword>
<proteinExistence type="predicted"/>
<dbReference type="Proteomes" id="UP000270471">
    <property type="component" value="Unassembled WGS sequence"/>
</dbReference>